<dbReference type="GO" id="GO:0032259">
    <property type="term" value="P:methylation"/>
    <property type="evidence" value="ECO:0007669"/>
    <property type="project" value="UniProtKB-KW"/>
</dbReference>
<keyword evidence="1 2" id="KW-0489">Methyltransferase</keyword>
<dbReference type="AlphaFoldDB" id="A0A835UUC0"/>
<dbReference type="Pfam" id="PF03141">
    <property type="entry name" value="Methyltransf_29"/>
    <property type="match status" value="1"/>
</dbReference>
<keyword evidence="2" id="KW-0325">Glycoprotein</keyword>
<dbReference type="PANTHER" id="PTHR10108:SF984">
    <property type="entry name" value="METHYLTRANSFERASE PMT21-RELATED"/>
    <property type="match status" value="1"/>
</dbReference>
<evidence type="ECO:0000313" key="4">
    <source>
        <dbReference type="Proteomes" id="UP000639772"/>
    </source>
</evidence>
<keyword evidence="2" id="KW-0472">Membrane</keyword>
<name>A0A835UUC0_VANPL</name>
<dbReference type="EC" id="2.1.1.-" evidence="2"/>
<dbReference type="Proteomes" id="UP000639772">
    <property type="component" value="Chromosome 7"/>
</dbReference>
<comment type="caution">
    <text evidence="3">The sequence shown here is derived from an EMBL/GenBank/DDBJ whole genome shotgun (WGS) entry which is preliminary data.</text>
</comment>
<organism evidence="3 4">
    <name type="scientific">Vanilla planifolia</name>
    <name type="common">Vanilla</name>
    <dbReference type="NCBI Taxonomy" id="51239"/>
    <lineage>
        <taxon>Eukaryota</taxon>
        <taxon>Viridiplantae</taxon>
        <taxon>Streptophyta</taxon>
        <taxon>Embryophyta</taxon>
        <taxon>Tracheophyta</taxon>
        <taxon>Spermatophyta</taxon>
        <taxon>Magnoliopsida</taxon>
        <taxon>Liliopsida</taxon>
        <taxon>Asparagales</taxon>
        <taxon>Orchidaceae</taxon>
        <taxon>Vanilloideae</taxon>
        <taxon>Vanilleae</taxon>
        <taxon>Vanilla</taxon>
    </lineage>
</organism>
<dbReference type="InterPro" id="IPR004159">
    <property type="entry name" value="Put_SAM_MeTrfase"/>
</dbReference>
<evidence type="ECO:0000313" key="3">
    <source>
        <dbReference type="EMBL" id="KAG0474292.1"/>
    </source>
</evidence>
<comment type="similarity">
    <text evidence="2">Belongs to the methyltransferase superfamily.</text>
</comment>
<keyword evidence="2" id="KW-0735">Signal-anchor</keyword>
<dbReference type="GO" id="GO:0005768">
    <property type="term" value="C:endosome"/>
    <property type="evidence" value="ECO:0007669"/>
    <property type="project" value="TreeGrafter"/>
</dbReference>
<keyword evidence="2" id="KW-0812">Transmembrane</keyword>
<keyword evidence="2" id="KW-0808">Transferase</keyword>
<evidence type="ECO:0000256" key="2">
    <source>
        <dbReference type="RuleBase" id="RU366043"/>
    </source>
</evidence>
<comment type="subcellular location">
    <subcellularLocation>
        <location evidence="2">Membrane</location>
        <topology evidence="2">Single-pass type II membrane protein</topology>
    </subcellularLocation>
</comment>
<dbReference type="OrthoDB" id="769020at2759"/>
<accession>A0A835UUC0</accession>
<dbReference type="EMBL" id="JADCNM010000007">
    <property type="protein sequence ID" value="KAG0474292.1"/>
    <property type="molecule type" value="Genomic_DNA"/>
</dbReference>
<dbReference type="GO" id="GO:0008168">
    <property type="term" value="F:methyltransferase activity"/>
    <property type="evidence" value="ECO:0007669"/>
    <property type="project" value="UniProtKB-UniRule"/>
</dbReference>
<dbReference type="GO" id="GO:0016020">
    <property type="term" value="C:membrane"/>
    <property type="evidence" value="ECO:0007669"/>
    <property type="project" value="UniProtKB-SubCell"/>
</dbReference>
<dbReference type="PANTHER" id="PTHR10108">
    <property type="entry name" value="SAM-DEPENDENT METHYLTRANSFERASE"/>
    <property type="match status" value="1"/>
</dbReference>
<evidence type="ECO:0000256" key="1">
    <source>
        <dbReference type="ARBA" id="ARBA00022603"/>
    </source>
</evidence>
<reference evidence="3 4" key="1">
    <citation type="journal article" date="2020" name="Nat. Food">
        <title>A phased Vanilla planifolia genome enables genetic improvement of flavour and production.</title>
        <authorList>
            <person name="Hasing T."/>
            <person name="Tang H."/>
            <person name="Brym M."/>
            <person name="Khazi F."/>
            <person name="Huang T."/>
            <person name="Chambers A.H."/>
        </authorList>
    </citation>
    <scope>NUCLEOTIDE SEQUENCE [LARGE SCALE GENOMIC DNA]</scope>
    <source>
        <tissue evidence="3">Leaf</tissue>
    </source>
</reference>
<sequence length="120" mass="13662">MNVVSSYGINSLGIIYDRGLIVLTMIGASCSQHTLEHTTFFCILMAYLLLKAMVHLLNRNAGYRCEMKYVLLEMDRILRPSGHAIIRETSFFVDAISTIAKDLKWSCEKQETEQNGKEKL</sequence>
<proteinExistence type="inferred from homology"/>
<protein>
    <recommendedName>
        <fullName evidence="2">Methyltransferase</fullName>
        <ecNumber evidence="2">2.1.1.-</ecNumber>
    </recommendedName>
</protein>
<feature type="transmembrane region" description="Helical" evidence="2">
    <location>
        <begin position="38"/>
        <end position="58"/>
    </location>
</feature>
<keyword evidence="2" id="KW-1133">Transmembrane helix</keyword>
<gene>
    <name evidence="3" type="ORF">HPP92_013978</name>
</gene>
<dbReference type="GO" id="GO:0005802">
    <property type="term" value="C:trans-Golgi network"/>
    <property type="evidence" value="ECO:0007669"/>
    <property type="project" value="TreeGrafter"/>
</dbReference>